<name>A0A0E2D6Q5_LEPIR</name>
<dbReference type="Proteomes" id="UP000001340">
    <property type="component" value="Unassembled WGS sequence"/>
</dbReference>
<protein>
    <submittedName>
        <fullName evidence="1">Uncharacterized protein</fullName>
    </submittedName>
</protein>
<sequence>MNQDLIFQQIGQVTQIAKNKGLSEKDASNEAYNLVKSLLSKTSEIIQKNPNLNKELIFHQLSTQSFGLYHSKDGIEEILDTVFKSVLEQINMSKKLSEEFLNLK</sequence>
<organism evidence="1 2">
    <name type="scientific">Leptospira interrogans str. UI 12758</name>
    <dbReference type="NCBI Taxonomy" id="1049938"/>
    <lineage>
        <taxon>Bacteria</taxon>
        <taxon>Pseudomonadati</taxon>
        <taxon>Spirochaetota</taxon>
        <taxon>Spirochaetia</taxon>
        <taxon>Leptospirales</taxon>
        <taxon>Leptospiraceae</taxon>
        <taxon>Leptospira</taxon>
    </lineage>
</organism>
<gene>
    <name evidence="1" type="ORF">LEP1GSC105_0053</name>
</gene>
<proteinExistence type="predicted"/>
<accession>A0A0E2D6Q5</accession>
<evidence type="ECO:0000313" key="2">
    <source>
        <dbReference type="Proteomes" id="UP000001340"/>
    </source>
</evidence>
<evidence type="ECO:0000313" key="1">
    <source>
        <dbReference type="EMBL" id="EKR55205.1"/>
    </source>
</evidence>
<reference evidence="1 2" key="1">
    <citation type="submission" date="2012-10" db="EMBL/GenBank/DDBJ databases">
        <authorList>
            <person name="Harkins D.M."/>
            <person name="Durkin A.S."/>
            <person name="Brinkac L.M."/>
            <person name="Haft D.H."/>
            <person name="Selengut J.D."/>
            <person name="Sanka R."/>
            <person name="DePew J."/>
            <person name="Purushe J."/>
            <person name="Chanthongthip A."/>
            <person name="Lattana O."/>
            <person name="Phetsouvanh R."/>
            <person name="Newton P.N."/>
            <person name="Vinetz J.M."/>
            <person name="Sutton G.G."/>
            <person name="Nierman W.C."/>
            <person name="Fouts D.E."/>
        </authorList>
    </citation>
    <scope>NUCLEOTIDE SEQUENCE [LARGE SCALE GENOMIC DNA]</scope>
    <source>
        <strain evidence="1 2">UI 12758</strain>
    </source>
</reference>
<comment type="caution">
    <text evidence="1">The sequence shown here is derived from an EMBL/GenBank/DDBJ whole genome shotgun (WGS) entry which is preliminary data.</text>
</comment>
<dbReference type="EMBL" id="AHNR02000033">
    <property type="protein sequence ID" value="EKR55205.1"/>
    <property type="molecule type" value="Genomic_DNA"/>
</dbReference>
<dbReference type="RefSeq" id="WP_001070786.1">
    <property type="nucleotide sequence ID" value="NZ_AHNR02000033.1"/>
</dbReference>
<dbReference type="AlphaFoldDB" id="A0A0E2D6Q5"/>